<accession>A0ABS2FGJ9</accession>
<organism evidence="1 2">
    <name type="scientific">Clostridium saudiense</name>
    <dbReference type="NCBI Taxonomy" id="1414720"/>
    <lineage>
        <taxon>Bacteria</taxon>
        <taxon>Bacillati</taxon>
        <taxon>Bacillota</taxon>
        <taxon>Clostridia</taxon>
        <taxon>Eubacteriales</taxon>
        <taxon>Clostridiaceae</taxon>
        <taxon>Clostridium</taxon>
    </lineage>
</organism>
<reference evidence="1 2" key="1">
    <citation type="journal article" date="2021" name="Sci. Rep.">
        <title>The distribution of antibiotic resistance genes in chicken gut microbiota commensals.</title>
        <authorList>
            <person name="Juricova H."/>
            <person name="Matiasovicova J."/>
            <person name="Kubasova T."/>
            <person name="Cejkova D."/>
            <person name="Rychlik I."/>
        </authorList>
    </citation>
    <scope>NUCLEOTIDE SEQUENCE [LARGE SCALE GENOMIC DNA]</scope>
    <source>
        <strain evidence="1 2">An435</strain>
    </source>
</reference>
<evidence type="ECO:0000313" key="1">
    <source>
        <dbReference type="EMBL" id="MBM6819466.1"/>
    </source>
</evidence>
<dbReference type="Pfam" id="PF06935">
    <property type="entry name" value="DUF1284"/>
    <property type="match status" value="1"/>
</dbReference>
<proteinExistence type="predicted"/>
<comment type="caution">
    <text evidence="1">The sequence shown here is derived from an EMBL/GenBank/DDBJ whole genome shotgun (WGS) entry which is preliminary data.</text>
</comment>
<dbReference type="Proteomes" id="UP000767334">
    <property type="component" value="Unassembled WGS sequence"/>
</dbReference>
<evidence type="ECO:0000313" key="2">
    <source>
        <dbReference type="Proteomes" id="UP000767334"/>
    </source>
</evidence>
<dbReference type="InterPro" id="IPR009702">
    <property type="entry name" value="DUF1284"/>
</dbReference>
<keyword evidence="2" id="KW-1185">Reference proteome</keyword>
<protein>
    <submittedName>
        <fullName evidence="1">DUF1284 domain-containing protein</fullName>
    </submittedName>
</protein>
<name>A0ABS2FGJ9_9CLOT</name>
<dbReference type="EMBL" id="JACJLL010000047">
    <property type="protein sequence ID" value="MBM6819466.1"/>
    <property type="molecule type" value="Genomic_DNA"/>
</dbReference>
<sequence length="127" mass="14890">MKLRPHHLLCTQGYSGKGYSKEFVENMTEIVELIKNENAQVQLIFSEDDICSKCPNLAENKICKSDTVNIIDKKVIKYFKLEEKIYKYDSLLKYIKSHITKEIMDDICGNCEWYSISKCKKRILVEI</sequence>
<gene>
    <name evidence="1" type="ORF">H6A19_08970</name>
</gene>